<feature type="region of interest" description="Disordered" evidence="1">
    <location>
        <begin position="1"/>
        <end position="20"/>
    </location>
</feature>
<feature type="transmembrane region" description="Helical" evidence="2">
    <location>
        <begin position="62"/>
        <end position="88"/>
    </location>
</feature>
<proteinExistence type="predicted"/>
<evidence type="ECO:0000256" key="1">
    <source>
        <dbReference type="SAM" id="MobiDB-lite"/>
    </source>
</evidence>
<keyword evidence="2" id="KW-1133">Transmembrane helix</keyword>
<sequence length="92" mass="10382">MRERGMKLKSGTERSDENIEQRKQRLNLRKTELGCFVPSLVPSLHFSSIICHSLCVSNDSFFVIWGCLCVVLIHLTPSASLITASSLYKEPQ</sequence>
<dbReference type="Proteomes" id="UP001367508">
    <property type="component" value="Unassembled WGS sequence"/>
</dbReference>
<reference evidence="3 4" key="1">
    <citation type="submission" date="2024-01" db="EMBL/GenBank/DDBJ databases">
        <title>The genomes of 5 underutilized Papilionoideae crops provide insights into root nodulation and disease resistanc.</title>
        <authorList>
            <person name="Jiang F."/>
        </authorList>
    </citation>
    <scope>NUCLEOTIDE SEQUENCE [LARGE SCALE GENOMIC DNA]</scope>
    <source>
        <strain evidence="3">LVBAO_FW01</strain>
        <tissue evidence="3">Leaves</tissue>
    </source>
</reference>
<dbReference type="EMBL" id="JAYMYQ010000003">
    <property type="protein sequence ID" value="KAK7345711.1"/>
    <property type="molecule type" value="Genomic_DNA"/>
</dbReference>
<protein>
    <submittedName>
        <fullName evidence="3">Uncharacterized protein</fullName>
    </submittedName>
</protein>
<evidence type="ECO:0000313" key="4">
    <source>
        <dbReference type="Proteomes" id="UP001367508"/>
    </source>
</evidence>
<evidence type="ECO:0000313" key="3">
    <source>
        <dbReference type="EMBL" id="KAK7345711.1"/>
    </source>
</evidence>
<comment type="caution">
    <text evidence="3">The sequence shown here is derived from an EMBL/GenBank/DDBJ whole genome shotgun (WGS) entry which is preliminary data.</text>
</comment>
<name>A0AAN9QT00_CANGL</name>
<organism evidence="3 4">
    <name type="scientific">Canavalia gladiata</name>
    <name type="common">Sword bean</name>
    <name type="synonym">Dolichos gladiatus</name>
    <dbReference type="NCBI Taxonomy" id="3824"/>
    <lineage>
        <taxon>Eukaryota</taxon>
        <taxon>Viridiplantae</taxon>
        <taxon>Streptophyta</taxon>
        <taxon>Embryophyta</taxon>
        <taxon>Tracheophyta</taxon>
        <taxon>Spermatophyta</taxon>
        <taxon>Magnoliopsida</taxon>
        <taxon>eudicotyledons</taxon>
        <taxon>Gunneridae</taxon>
        <taxon>Pentapetalae</taxon>
        <taxon>rosids</taxon>
        <taxon>fabids</taxon>
        <taxon>Fabales</taxon>
        <taxon>Fabaceae</taxon>
        <taxon>Papilionoideae</taxon>
        <taxon>50 kb inversion clade</taxon>
        <taxon>NPAAA clade</taxon>
        <taxon>indigoferoid/millettioid clade</taxon>
        <taxon>Phaseoleae</taxon>
        <taxon>Canavalia</taxon>
    </lineage>
</organism>
<keyword evidence="2" id="KW-0812">Transmembrane</keyword>
<keyword evidence="2" id="KW-0472">Membrane</keyword>
<evidence type="ECO:0000256" key="2">
    <source>
        <dbReference type="SAM" id="Phobius"/>
    </source>
</evidence>
<keyword evidence="4" id="KW-1185">Reference proteome</keyword>
<accession>A0AAN9QT00</accession>
<dbReference type="AlphaFoldDB" id="A0AAN9QT00"/>
<gene>
    <name evidence="3" type="ORF">VNO77_16321</name>
</gene>